<name>X1D6H1_9ZZZZ</name>
<protein>
    <submittedName>
        <fullName evidence="1">Uncharacterized protein</fullName>
    </submittedName>
</protein>
<dbReference type="AlphaFoldDB" id="X1D6H1"/>
<organism evidence="1">
    <name type="scientific">marine sediment metagenome</name>
    <dbReference type="NCBI Taxonomy" id="412755"/>
    <lineage>
        <taxon>unclassified sequences</taxon>
        <taxon>metagenomes</taxon>
        <taxon>ecological metagenomes</taxon>
    </lineage>
</organism>
<gene>
    <name evidence="1" type="ORF">S01H4_60367</name>
</gene>
<accession>X1D6H1</accession>
<sequence length="188" mass="19241">LRSSAGARALHLQAIDCALVSGDDFDLGVNCDLFGLRIDSSIGGSATMSGHFYGINIAKALSSKKDWQIGVDINDSTIGLKITDGTTAINIEGTVTLALGIGSTVALTTAESTTSAVKVQSNYSPVDGYHVGSFFSSQYTYDGAAVGSVYALRGNVGVTGTGTDTGTNSYIIGTQGRVLCTGGTMYNS</sequence>
<evidence type="ECO:0000313" key="1">
    <source>
        <dbReference type="EMBL" id="GAH15817.1"/>
    </source>
</evidence>
<comment type="caution">
    <text evidence="1">The sequence shown here is derived from an EMBL/GenBank/DDBJ whole genome shotgun (WGS) entry which is preliminary data.</text>
</comment>
<reference evidence="1" key="1">
    <citation type="journal article" date="2014" name="Front. Microbiol.">
        <title>High frequency of phylogenetically diverse reductive dehalogenase-homologous genes in deep subseafloor sedimentary metagenomes.</title>
        <authorList>
            <person name="Kawai M."/>
            <person name="Futagami T."/>
            <person name="Toyoda A."/>
            <person name="Takaki Y."/>
            <person name="Nishi S."/>
            <person name="Hori S."/>
            <person name="Arai W."/>
            <person name="Tsubouchi T."/>
            <person name="Morono Y."/>
            <person name="Uchiyama I."/>
            <person name="Ito T."/>
            <person name="Fujiyama A."/>
            <person name="Inagaki F."/>
            <person name="Takami H."/>
        </authorList>
    </citation>
    <scope>NUCLEOTIDE SEQUENCE</scope>
    <source>
        <strain evidence="1">Expedition CK06-06</strain>
    </source>
</reference>
<feature type="non-terminal residue" evidence="1">
    <location>
        <position position="1"/>
    </location>
</feature>
<feature type="non-terminal residue" evidence="1">
    <location>
        <position position="188"/>
    </location>
</feature>
<proteinExistence type="predicted"/>
<dbReference type="EMBL" id="BART01035582">
    <property type="protein sequence ID" value="GAH15817.1"/>
    <property type="molecule type" value="Genomic_DNA"/>
</dbReference>